<dbReference type="EMBL" id="DAAGBA010000112">
    <property type="protein sequence ID" value="HAB2327418.1"/>
    <property type="molecule type" value="Genomic_DNA"/>
</dbReference>
<reference evidence="1 18" key="1">
    <citation type="submission" date="2017-09" db="EMBL/GenBank/DDBJ databases">
        <title>Complete genome of Salmonella enterica subsp. diarizonae isolated from stool of a patient with bacterial enteropathy.</title>
        <authorList>
            <person name="Zhou J."/>
            <person name="Chen Q."/>
            <person name="Guo L."/>
            <person name="Fan J."/>
        </authorList>
    </citation>
    <scope>NUCLEOTIDE SEQUENCE [LARGE SCALE GENOMIC DNA]</scope>
    <source>
        <strain evidence="1 18">HZS154</strain>
    </source>
</reference>
<reference evidence="3" key="4">
    <citation type="submission" date="2019-10" db="EMBL/GenBank/DDBJ databases">
        <authorList>
            <consortium name="NCBI Pathogen Detection Project"/>
        </authorList>
    </citation>
    <scope>NUCLEOTIDE SEQUENCE</scope>
    <source>
        <strain evidence="3">Salmonella enterica</strain>
    </source>
</reference>
<evidence type="ECO:0000313" key="6">
    <source>
        <dbReference type="EMBL" id="HAB1993756.1"/>
    </source>
</evidence>
<evidence type="ECO:0000313" key="17">
    <source>
        <dbReference type="EMBL" id="HAE1476290.1"/>
    </source>
</evidence>
<evidence type="ECO:0000313" key="3">
    <source>
        <dbReference type="EMBL" id="HAB1778135.1"/>
    </source>
</evidence>
<proteinExistence type="predicted"/>
<reference evidence="3" key="2">
    <citation type="journal article" date="2018" name="Genome Biol.">
        <title>SKESA: strategic k-mer extension for scrupulous assemblies.</title>
        <authorList>
            <person name="Souvorov A."/>
            <person name="Agarwala R."/>
            <person name="Lipman D.J."/>
        </authorList>
    </citation>
    <scope>NUCLEOTIDE SEQUENCE</scope>
    <source>
        <strain evidence="3">Salmonella enterica</strain>
    </source>
</reference>
<evidence type="ECO:0000313" key="8">
    <source>
        <dbReference type="EMBL" id="HAB2327418.1"/>
    </source>
</evidence>
<evidence type="ECO:0000313" key="5">
    <source>
        <dbReference type="EMBL" id="HAB1980610.1"/>
    </source>
</evidence>
<evidence type="ECO:0000313" key="12">
    <source>
        <dbReference type="EMBL" id="HAB4102299.1"/>
    </source>
</evidence>
<protein>
    <submittedName>
        <fullName evidence="1">Uncharacterized protein</fullName>
    </submittedName>
</protein>
<evidence type="ECO:0000313" key="2">
    <source>
        <dbReference type="EMBL" id="ECJ2915319.1"/>
    </source>
</evidence>
<reference evidence="2" key="3">
    <citation type="submission" date="2019-07" db="EMBL/GenBank/DDBJ databases">
        <authorList>
            <person name="Ashton P.M."/>
            <person name="Dallman T."/>
            <person name="Nair S."/>
            <person name="De Pinna E."/>
            <person name="Peters T."/>
            <person name="Grant K."/>
        </authorList>
    </citation>
    <scope>NUCLEOTIDE SEQUENCE</scope>
    <source>
        <strain evidence="2">481463</strain>
    </source>
</reference>
<dbReference type="EMBL" id="DAAGNY010000041">
    <property type="protein sequence ID" value="HAB3844648.1"/>
    <property type="molecule type" value="Genomic_DNA"/>
</dbReference>
<name>A0A2I5HK03_SALDZ</name>
<evidence type="ECO:0000313" key="14">
    <source>
        <dbReference type="EMBL" id="HAB4676358.1"/>
    </source>
</evidence>
<evidence type="ECO:0000313" key="15">
    <source>
        <dbReference type="EMBL" id="HAB4722106.1"/>
    </source>
</evidence>
<dbReference type="EMBL" id="DAAGVL010000053">
    <property type="protein sequence ID" value="HAB4722106.1"/>
    <property type="molecule type" value="Genomic_DNA"/>
</dbReference>
<dbReference type="AlphaFoldDB" id="A0A2I5HK03"/>
<dbReference type="EMBL" id="DAAGPC010000086">
    <property type="protein sequence ID" value="HAB3980065.1"/>
    <property type="molecule type" value="Genomic_DNA"/>
</dbReference>
<evidence type="ECO:0000313" key="16">
    <source>
        <dbReference type="EMBL" id="HAB5841094.1"/>
    </source>
</evidence>
<accession>A0A2I5HK03</accession>
<dbReference type="RefSeq" id="WP_053510603.1">
    <property type="nucleotide sequence ID" value="NZ_CP011288.1"/>
</dbReference>
<dbReference type="EMBL" id="DAAGQE010000075">
    <property type="protein sequence ID" value="HAB4102299.1"/>
    <property type="molecule type" value="Genomic_DNA"/>
</dbReference>
<evidence type="ECO:0000313" key="1">
    <source>
        <dbReference type="EMBL" id="ATW55914.1"/>
    </source>
</evidence>
<dbReference type="EMBL" id="DAAFWY010000030">
    <property type="protein sequence ID" value="HAB1848780.1"/>
    <property type="molecule type" value="Genomic_DNA"/>
</dbReference>
<dbReference type="EMBL" id="DAAQZS010000029">
    <property type="protein sequence ID" value="HAE1476290.1"/>
    <property type="molecule type" value="Genomic_DNA"/>
</dbReference>
<dbReference type="EMBL" id="AAIXUH010000021">
    <property type="protein sequence ID" value="ECJ2915319.1"/>
    <property type="molecule type" value="Genomic_DNA"/>
</dbReference>
<dbReference type="EMBL" id="DAAFYE010000080">
    <property type="protein sequence ID" value="HAB1993756.1"/>
    <property type="molecule type" value="Genomic_DNA"/>
</dbReference>
<dbReference type="Proteomes" id="UP000230639">
    <property type="component" value="Chromosome"/>
</dbReference>
<dbReference type="EMBL" id="DAAGTE010000110">
    <property type="protein sequence ID" value="HAB4458816.1"/>
    <property type="molecule type" value="Genomic_DNA"/>
</dbReference>
<dbReference type="EMBL" id="DAAHFA010000008">
    <property type="protein sequence ID" value="HAB5841094.1"/>
    <property type="molecule type" value="Genomic_DNA"/>
</dbReference>
<dbReference type="EMBL" id="DAAFXY010000098">
    <property type="protein sequence ID" value="HAB1980610.1"/>
    <property type="molecule type" value="Genomic_DNA"/>
</dbReference>
<dbReference type="EMBL" id="DAAGOS010000105">
    <property type="protein sequence ID" value="HAB3925844.1"/>
    <property type="molecule type" value="Genomic_DNA"/>
</dbReference>
<evidence type="ECO:0000313" key="11">
    <source>
        <dbReference type="EMBL" id="HAB3980065.1"/>
    </source>
</evidence>
<evidence type="ECO:0000313" key="13">
    <source>
        <dbReference type="EMBL" id="HAB4458816.1"/>
    </source>
</evidence>
<evidence type="ECO:0000313" key="10">
    <source>
        <dbReference type="EMBL" id="HAB3925844.1"/>
    </source>
</evidence>
<gene>
    <name evidence="1" type="ORF">CNQ75_16135</name>
    <name evidence="2" type="ORF">FNI27_20570</name>
    <name evidence="17" type="ORF">G3A00_20600</name>
    <name evidence="5" type="ORF">GB034_21925</name>
    <name evidence="6" type="ORF">GB088_22060</name>
    <name evidence="16" type="ORF">GB246_09660</name>
    <name evidence="8" type="ORF">GB337_21220</name>
    <name evidence="7" type="ORF">GB348_20105</name>
    <name evidence="10" type="ORF">GBV97_21285</name>
    <name evidence="9" type="ORF">GBW00_22565</name>
    <name evidence="11" type="ORF">GBX19_21505</name>
    <name evidence="3" type="ORF">GBY11_22100</name>
    <name evidence="12" type="ORF">GBY15_22180</name>
    <name evidence="13" type="ORF">GBY49_21365</name>
    <name evidence="4" type="ORF">GBZ10_20630</name>
    <name evidence="14" type="ORF">GBZ12_21660</name>
    <name evidence="15" type="ORF">GBZ37_22520</name>
</gene>
<evidence type="ECO:0000313" key="9">
    <source>
        <dbReference type="EMBL" id="HAB3844648.1"/>
    </source>
</evidence>
<sequence>MSTVKKIDTISSYFKIPPSILDQLDVVDVLLESDTLLFIDPMLLPESKHSEMKDDADQKYIDTFTKIIKLLSACKIDNDSDIAWRTAKKLFSFSEIGWTCLGYGSSAKGSGFGPQLVNNTMKTAHQIVSMDIDDPDLFMVMSLFEEGIGADRISDMTTNIIFDALVKFSERVNITLKIPTKEFTFKGNKYNAPHNPLTNKPLILVPKDIVRDLPISTDWSGAVHTMKENTDLRDRINTNIGNLLASMTKKQKDEAKRRALEKKEYFEDLLTLIKEVEKEPYDFKADRNGELFWLRLASSIDKKYPFNLSGYNKKLTLDDVEHLVSDILNQFKDLIENKGLWKEMWADDKKPRKEKAAQRLLFAVAYSYCKANNLDISPEADSGNGPVDFKLSQGFEQKVLVEVKLSSNGKLLHGYEKQLEIYKKGDDTERAFFVIVDIGYIGDKYQKVQQARIAAEKEGKKVSKIIHIDAQQKDSASKRI</sequence>
<dbReference type="EMBL" id="CP023345">
    <property type="protein sequence ID" value="ATW55914.1"/>
    <property type="molecule type" value="Genomic_DNA"/>
</dbReference>
<organism evidence="1 18">
    <name type="scientific">Salmonella diarizonae</name>
    <dbReference type="NCBI Taxonomy" id="59204"/>
    <lineage>
        <taxon>Bacteria</taxon>
        <taxon>Pseudomonadati</taxon>
        <taxon>Pseudomonadota</taxon>
        <taxon>Gammaproteobacteria</taxon>
        <taxon>Enterobacterales</taxon>
        <taxon>Enterobacteriaceae</taxon>
        <taxon>Salmonella</taxon>
    </lineage>
</organism>
<evidence type="ECO:0000313" key="7">
    <source>
        <dbReference type="EMBL" id="HAB2186875.1"/>
    </source>
</evidence>
<dbReference type="EMBL" id="DAAFWI010000057">
    <property type="protein sequence ID" value="HAB1778135.1"/>
    <property type="molecule type" value="Genomic_DNA"/>
</dbReference>
<evidence type="ECO:0000313" key="18">
    <source>
        <dbReference type="Proteomes" id="UP000230639"/>
    </source>
</evidence>
<dbReference type="EMBL" id="DAAGVB010000094">
    <property type="protein sequence ID" value="HAB4676358.1"/>
    <property type="molecule type" value="Genomic_DNA"/>
</dbReference>
<evidence type="ECO:0000313" key="4">
    <source>
        <dbReference type="EMBL" id="HAB1848780.1"/>
    </source>
</evidence>
<dbReference type="EMBL" id="DAAFZM010000033">
    <property type="protein sequence ID" value="HAB2186875.1"/>
    <property type="molecule type" value="Genomic_DNA"/>
</dbReference>